<gene>
    <name evidence="2" type="ORF">B0I32_14523</name>
</gene>
<evidence type="ECO:0000313" key="3">
    <source>
        <dbReference type="Proteomes" id="UP000238312"/>
    </source>
</evidence>
<reference evidence="2 3" key="1">
    <citation type="submission" date="2018-03" db="EMBL/GenBank/DDBJ databases">
        <title>Genomic Encyclopedia of Type Strains, Phase III (KMG-III): the genomes of soil and plant-associated and newly described type strains.</title>
        <authorList>
            <person name="Whitman W."/>
        </authorList>
    </citation>
    <scope>NUCLEOTIDE SEQUENCE [LARGE SCALE GENOMIC DNA]</scope>
    <source>
        <strain evidence="2 3">CGMCC 4.7104</strain>
    </source>
</reference>
<dbReference type="SUPFAM" id="SSF52540">
    <property type="entry name" value="P-loop containing nucleoside triphosphate hydrolases"/>
    <property type="match status" value="1"/>
</dbReference>
<keyword evidence="3" id="KW-1185">Reference proteome</keyword>
<sequence>MPDRLCSADAVKLLGGSDSALVAALDRLTGGVLLAATGGGAEFALSLFDAKGELARLSGDLVGGLADRLRGLGRFDRSERLVAAHKVIVLTGYFEAVNSATASFDVGRLRLGRSAQVGLATGASPSSDRLKDLVGVLNDSDVPGEPVRPGAAPMPQTLRAFYVSLSERLVAYLDGNSTDELTRVLTEEVPEAAMRRYEHHLRALAGDFPEVAFWANRLDHLATQDGLLRLHAGLEGLGRVLEEVASSTLPLGERRQLLAKRYHRVLERPVVATGGVPEGLRIPSLTAAYVNPQFKVAEVSHVSRLDQEQWWADHDVRDDLQEFLISYLTSIAATQYPLIVLGQPGSGKSVLTQVLAARLPASDFLTVRVALRDVPADTDLQSQIEHAIRDATGENLTWPALAGQAGGALPVILLDGFDELLQATGIGQTDYLEQVVRFQEREADQGRPVAVLVTSRIAVADRARVPRGGATALRLEPFTDQQVEQWLDVWNQHNTAHLATRGLLPLPAEAALRQPELAAQPLLLLMLALYDATDNALQRHAQTLDHADLYERILRSFAERELRKSRPELAGAPLEAEIDNELLRLSIAGFAMFNRGRQWVTEDELSADLLALSLAPAAERAARDFHAPPSPGQQVIGRFFFIHQAQALRKDARLTTCEFLHATFGEFLVARLILRELLDLAAVASARSRRVVDDGFVRTLLSFAPLTSRGQIINFLQQLAGQVGDDRRPLLREQLLTAFHGSLSAHAGVAHASYRPAHLGEPVRHAAYSANLLLLIVIIGGPVYGCELFPQVRYPAGAWCQHAMLWRSQFTGEAWAYLAAFLSLERIWHAGDREVKVNVREEDLWDPPELDIFWMHYAPPGHEMREGSGWRRNHTHDLIRESHFTCDLAEDLAWHSLSVLVSALDYGDVRGPQDVEATTAIGVVSPDLAMSVTNALTRVWLASSDPTGASDLQQAYEDCLIVIRNSRPIEDSPARTAYASRLLRQLAADREQLSREFRSHVKALLGEYVTLARPPVRDWAEEAFGDL</sequence>
<comment type="caution">
    <text evidence="2">The sequence shown here is derived from an EMBL/GenBank/DDBJ whole genome shotgun (WGS) entry which is preliminary data.</text>
</comment>
<evidence type="ECO:0000259" key="1">
    <source>
        <dbReference type="Pfam" id="PF22738"/>
    </source>
</evidence>
<organism evidence="2 3">
    <name type="scientific">Nonomuraea fuscirosea</name>
    <dbReference type="NCBI Taxonomy" id="1291556"/>
    <lineage>
        <taxon>Bacteria</taxon>
        <taxon>Bacillati</taxon>
        <taxon>Actinomycetota</taxon>
        <taxon>Actinomycetes</taxon>
        <taxon>Streptosporangiales</taxon>
        <taxon>Streptosporangiaceae</taxon>
        <taxon>Nonomuraea</taxon>
    </lineage>
</organism>
<name>A0A2T0LRY5_9ACTN</name>
<dbReference type="AlphaFoldDB" id="A0A2T0LRY5"/>
<accession>A0A2T0LRY5</accession>
<proteinExistence type="predicted"/>
<dbReference type="OrthoDB" id="419933at2"/>
<dbReference type="InterPro" id="IPR054567">
    <property type="entry name" value="NNH7"/>
</dbReference>
<dbReference type="Pfam" id="PF22738">
    <property type="entry name" value="NNH7"/>
    <property type="match status" value="1"/>
</dbReference>
<feature type="domain" description="NACHT N-terminal Helical" evidence="1">
    <location>
        <begin position="7"/>
        <end position="218"/>
    </location>
</feature>
<protein>
    <recommendedName>
        <fullName evidence="1">NACHT N-terminal Helical domain-containing protein</fullName>
    </recommendedName>
</protein>
<evidence type="ECO:0000313" key="2">
    <source>
        <dbReference type="EMBL" id="PRX46334.1"/>
    </source>
</evidence>
<dbReference type="Proteomes" id="UP000238312">
    <property type="component" value="Unassembled WGS sequence"/>
</dbReference>
<dbReference type="InterPro" id="IPR027417">
    <property type="entry name" value="P-loop_NTPase"/>
</dbReference>
<dbReference type="Gene3D" id="3.40.50.300">
    <property type="entry name" value="P-loop containing nucleotide triphosphate hydrolases"/>
    <property type="match status" value="1"/>
</dbReference>
<dbReference type="RefSeq" id="WP_106253100.1">
    <property type="nucleotide sequence ID" value="NZ_PVNG01000045.1"/>
</dbReference>
<dbReference type="EMBL" id="PVNG01000045">
    <property type="protein sequence ID" value="PRX46334.1"/>
    <property type="molecule type" value="Genomic_DNA"/>
</dbReference>